<keyword evidence="2" id="KW-1185">Reference proteome</keyword>
<dbReference type="Pfam" id="PF10712">
    <property type="entry name" value="NAD-GH"/>
    <property type="match status" value="1"/>
</dbReference>
<protein>
    <submittedName>
        <fullName evidence="1">NAD-specific glutamate dehydrogenase</fullName>
    </submittedName>
</protein>
<organism evidence="1 2">
    <name type="scientific">Thauera phenylacetica B4P</name>
    <dbReference type="NCBI Taxonomy" id="1234382"/>
    <lineage>
        <taxon>Bacteria</taxon>
        <taxon>Pseudomonadati</taxon>
        <taxon>Pseudomonadota</taxon>
        <taxon>Betaproteobacteria</taxon>
        <taxon>Rhodocyclales</taxon>
        <taxon>Zoogloeaceae</taxon>
        <taxon>Thauera</taxon>
    </lineage>
</organism>
<name>N6YQC2_9RHOO</name>
<gene>
    <name evidence="1" type="ORF">C667_13825</name>
</gene>
<dbReference type="EMBL" id="AMXF01000106">
    <property type="protein sequence ID" value="ENO96456.1"/>
    <property type="molecule type" value="Genomic_DNA"/>
</dbReference>
<dbReference type="Proteomes" id="UP000013047">
    <property type="component" value="Unassembled WGS sequence"/>
</dbReference>
<reference evidence="1 2" key="1">
    <citation type="submission" date="2012-09" db="EMBL/GenBank/DDBJ databases">
        <title>Draft Genome Sequences of 6 Strains from Genus Thauera.</title>
        <authorList>
            <person name="Liu B."/>
            <person name="Shapleigh J.P."/>
            <person name="Frostegard A.H."/>
        </authorList>
    </citation>
    <scope>NUCLEOTIDE SEQUENCE [LARGE SCALE GENOMIC DNA]</scope>
    <source>
        <strain evidence="1 2">B4P</strain>
    </source>
</reference>
<evidence type="ECO:0000313" key="1">
    <source>
        <dbReference type="EMBL" id="ENO96456.1"/>
    </source>
</evidence>
<dbReference type="AlphaFoldDB" id="N6YQC2"/>
<dbReference type="InterPro" id="IPR019651">
    <property type="entry name" value="Glutamate_DH_NAD-spec"/>
</dbReference>
<sequence length="274" mass="28675">MLAVEVGDLDDRDVEGAAAEVIHGDLGVARLLVHAEGERGRGGLVDDALDFQPGDAAGVLGGLALAVVEVGRHRDDGLGHFLAQVVLGGLLHLAQDLGGHLRRRDLLAAHLHPGVAVVGLGDGEGHHGDVLLHFLLFEAAADQALDREQGVPRVGDGLALGRRADQDLAVFGVGDHRRGGARAFGVLDDLRLAAFHHGDAAVGGAEVDADDLAHESSFSVWIREARPVARRSGSNMGRADALSSAPREFACGSYWALPLETITIAGRMTRSLSR</sequence>
<evidence type="ECO:0000313" key="2">
    <source>
        <dbReference type="Proteomes" id="UP000013047"/>
    </source>
</evidence>
<proteinExistence type="predicted"/>
<comment type="caution">
    <text evidence="1">The sequence shown here is derived from an EMBL/GenBank/DDBJ whole genome shotgun (WGS) entry which is preliminary data.</text>
</comment>
<accession>N6YQC2</accession>